<evidence type="ECO:0000256" key="2">
    <source>
        <dbReference type="ARBA" id="ARBA00022448"/>
    </source>
</evidence>
<dbReference type="OrthoDB" id="9777941at2"/>
<dbReference type="GO" id="GO:0006865">
    <property type="term" value="P:amino acid transport"/>
    <property type="evidence" value="ECO:0007669"/>
    <property type="project" value="TreeGrafter"/>
</dbReference>
<dbReference type="Gene3D" id="3.40.190.10">
    <property type="entry name" value="Periplasmic binding protein-like II"/>
    <property type="match status" value="2"/>
</dbReference>
<feature type="signal peptide" evidence="5">
    <location>
        <begin position="1"/>
        <end position="24"/>
    </location>
</feature>
<dbReference type="InterPro" id="IPR051455">
    <property type="entry name" value="Bact_solute-bind_prot3"/>
</dbReference>
<feature type="chain" id="PRO_5030068288" evidence="5">
    <location>
        <begin position="25"/>
        <end position="340"/>
    </location>
</feature>
<feature type="domain" description="Solute-binding protein family 3/N-terminal" evidence="6">
    <location>
        <begin position="36"/>
        <end position="265"/>
    </location>
</feature>
<dbReference type="RefSeq" id="WP_114831153.1">
    <property type="nucleotide sequence ID" value="NZ_QQTO01000034.1"/>
</dbReference>
<evidence type="ECO:0000256" key="4">
    <source>
        <dbReference type="RuleBase" id="RU003744"/>
    </source>
</evidence>
<evidence type="ECO:0000256" key="5">
    <source>
        <dbReference type="SAM" id="SignalP"/>
    </source>
</evidence>
<dbReference type="InterPro" id="IPR001638">
    <property type="entry name" value="Solute-binding_3/MltF_N"/>
</dbReference>
<protein>
    <submittedName>
        <fullName evidence="7">Amino acid ABC transporter substrate-binding protein</fullName>
    </submittedName>
</protein>
<dbReference type="AlphaFoldDB" id="A0A370L2D5"/>
<evidence type="ECO:0000259" key="6">
    <source>
        <dbReference type="SMART" id="SM00062"/>
    </source>
</evidence>
<proteinExistence type="inferred from homology"/>
<dbReference type="SUPFAM" id="SSF53850">
    <property type="entry name" value="Periplasmic binding protein-like II"/>
    <property type="match status" value="1"/>
</dbReference>
<organism evidence="7 8">
    <name type="scientific">Bosea caraganae</name>
    <dbReference type="NCBI Taxonomy" id="2763117"/>
    <lineage>
        <taxon>Bacteria</taxon>
        <taxon>Pseudomonadati</taxon>
        <taxon>Pseudomonadota</taxon>
        <taxon>Alphaproteobacteria</taxon>
        <taxon>Hyphomicrobiales</taxon>
        <taxon>Boseaceae</taxon>
        <taxon>Bosea</taxon>
    </lineage>
</organism>
<dbReference type="Pfam" id="PF00497">
    <property type="entry name" value="SBP_bac_3"/>
    <property type="match status" value="1"/>
</dbReference>
<dbReference type="EMBL" id="QQTP01000011">
    <property type="protein sequence ID" value="RDJ22275.1"/>
    <property type="molecule type" value="Genomic_DNA"/>
</dbReference>
<dbReference type="CDD" id="cd13692">
    <property type="entry name" value="PBP2_BztA"/>
    <property type="match status" value="1"/>
</dbReference>
<dbReference type="PROSITE" id="PS01039">
    <property type="entry name" value="SBP_BACTERIAL_3"/>
    <property type="match status" value="1"/>
</dbReference>
<dbReference type="PANTHER" id="PTHR30085">
    <property type="entry name" value="AMINO ACID ABC TRANSPORTER PERMEASE"/>
    <property type="match status" value="1"/>
</dbReference>
<keyword evidence="8" id="KW-1185">Reference proteome</keyword>
<name>A0A370L2D5_9HYPH</name>
<keyword evidence="2" id="KW-0813">Transport</keyword>
<sequence>MKRNPLRLAAGALFCGALASPAFAADTLKTIRDRGKVICGTSPGVAGFSTQDANGRWQGFDIDICRALAAVVFNDSEKAAFVPLTSKDRLIALQAGEIDVLPRTTTWTLARNAGQGVTFTAVNYYDGQGFMVPKKLNVTAAWQLGGASICVAQGTTSELNLADYFRKLNLKYEPAAFGTSEEALKAYEAGRCDAYTTDVSALSANLLKFRAPEEHMVLPEVISKEPLGPWVRTGDETWFNLVRWTLFALINAEELGITKANIGEMAKSANPEVKRFLGQDGKFGEALGVSNDWVVRVISAVGNYGESFDSHLGMKSRMHLQRGPNELWTKGGLQYSPPFR</sequence>
<comment type="similarity">
    <text evidence="1 4">Belongs to the bacterial solute-binding protein 3 family.</text>
</comment>
<keyword evidence="3 5" id="KW-0732">Signal</keyword>
<evidence type="ECO:0000256" key="1">
    <source>
        <dbReference type="ARBA" id="ARBA00010333"/>
    </source>
</evidence>
<comment type="caution">
    <text evidence="7">The sequence shown here is derived from an EMBL/GenBank/DDBJ whole genome shotgun (WGS) entry which is preliminary data.</text>
</comment>
<dbReference type="SMART" id="SM00062">
    <property type="entry name" value="PBPb"/>
    <property type="match status" value="1"/>
</dbReference>
<dbReference type="Proteomes" id="UP000255207">
    <property type="component" value="Unassembled WGS sequence"/>
</dbReference>
<gene>
    <name evidence="7" type="ORF">DWE98_20375</name>
</gene>
<dbReference type="PANTHER" id="PTHR30085:SF7">
    <property type="entry name" value="AMINO-ACID ABC TRANSPORTER-BINDING PROTEIN YHDW-RELATED"/>
    <property type="match status" value="1"/>
</dbReference>
<dbReference type="InterPro" id="IPR018313">
    <property type="entry name" value="SBP_3_CS"/>
</dbReference>
<evidence type="ECO:0000256" key="3">
    <source>
        <dbReference type="ARBA" id="ARBA00022729"/>
    </source>
</evidence>
<reference evidence="8" key="1">
    <citation type="submission" date="2018-07" db="EMBL/GenBank/DDBJ databases">
        <authorList>
            <person name="Safronova V.I."/>
            <person name="Chirak E.R."/>
            <person name="Sazanova A.L."/>
        </authorList>
    </citation>
    <scope>NUCLEOTIDE SEQUENCE [LARGE SCALE GENOMIC DNA]</scope>
    <source>
        <strain evidence="8">RCAM04685</strain>
    </source>
</reference>
<evidence type="ECO:0000313" key="7">
    <source>
        <dbReference type="EMBL" id="RDJ22275.1"/>
    </source>
</evidence>
<evidence type="ECO:0000313" key="8">
    <source>
        <dbReference type="Proteomes" id="UP000255207"/>
    </source>
</evidence>
<accession>A0A370L2D5</accession>